<dbReference type="GO" id="GO:0000270">
    <property type="term" value="P:peptidoglycan metabolic process"/>
    <property type="evidence" value="ECO:0007669"/>
    <property type="project" value="TreeGrafter"/>
</dbReference>
<accession>A0AAW5R505</accession>
<keyword evidence="1" id="KW-1133">Transmembrane helix</keyword>
<sequence>MFFYLSKIGWFFLQPSNLLVALSLAGALLVLGRFRRLGRWLLGLGLAGLVVCGFSPFGNLLVLPLDDRFPVWAQGDGPPPDGIIVLGGSFDTAVSAGRGIVALNEAGERLTAFADLARQYPDAKLVFTGGSGQILFDRSSEADIAGRLFGGLGLSPERIMLEDQSRNTWQNALYTKALVGPAPGERWLLVTSAWHMPRAIGCFRAVGFDVEAYPVDYRTRGWSDLWRPFTTASEGLRRVDTASREWAGLLVYWLTGRIPELLPGPAP</sequence>
<feature type="transmembrane region" description="Helical" evidence="1">
    <location>
        <begin position="40"/>
        <end position="62"/>
    </location>
</feature>
<dbReference type="PANTHER" id="PTHR30336:SF4">
    <property type="entry name" value="ENVELOPE BIOGENESIS FACTOR ELYC"/>
    <property type="match status" value="1"/>
</dbReference>
<evidence type="ECO:0000259" key="2">
    <source>
        <dbReference type="Pfam" id="PF02698"/>
    </source>
</evidence>
<dbReference type="CDD" id="cd06259">
    <property type="entry name" value="YdcF-like"/>
    <property type="match status" value="1"/>
</dbReference>
<keyword evidence="4" id="KW-1185">Reference proteome</keyword>
<dbReference type="EMBL" id="JALIDZ010000012">
    <property type="protein sequence ID" value="MCT8974455.1"/>
    <property type="molecule type" value="Genomic_DNA"/>
</dbReference>
<dbReference type="Pfam" id="PF02698">
    <property type="entry name" value="DUF218"/>
    <property type="match status" value="1"/>
</dbReference>
<evidence type="ECO:0000313" key="4">
    <source>
        <dbReference type="Proteomes" id="UP001320898"/>
    </source>
</evidence>
<keyword evidence="1" id="KW-0472">Membrane</keyword>
<dbReference type="GO" id="GO:0005886">
    <property type="term" value="C:plasma membrane"/>
    <property type="evidence" value="ECO:0007669"/>
    <property type="project" value="TreeGrafter"/>
</dbReference>
<feature type="transmembrane region" description="Helical" evidence="1">
    <location>
        <begin position="12"/>
        <end position="31"/>
    </location>
</feature>
<keyword evidence="1" id="KW-0812">Transmembrane</keyword>
<name>A0AAW5R505_9HYPH</name>
<dbReference type="AlphaFoldDB" id="A0AAW5R505"/>
<dbReference type="PANTHER" id="PTHR30336">
    <property type="entry name" value="INNER MEMBRANE PROTEIN, PROBABLE PERMEASE"/>
    <property type="match status" value="1"/>
</dbReference>
<evidence type="ECO:0000313" key="3">
    <source>
        <dbReference type="EMBL" id="MCT8974455.1"/>
    </source>
</evidence>
<organism evidence="3 4">
    <name type="scientific">Microbaculum marinisediminis</name>
    <dbReference type="NCBI Taxonomy" id="2931392"/>
    <lineage>
        <taxon>Bacteria</taxon>
        <taxon>Pseudomonadati</taxon>
        <taxon>Pseudomonadota</taxon>
        <taxon>Alphaproteobacteria</taxon>
        <taxon>Hyphomicrobiales</taxon>
        <taxon>Tepidamorphaceae</taxon>
        <taxon>Microbaculum</taxon>
    </lineage>
</organism>
<evidence type="ECO:0000256" key="1">
    <source>
        <dbReference type="SAM" id="Phobius"/>
    </source>
</evidence>
<feature type="domain" description="DUF218" evidence="2">
    <location>
        <begin position="81"/>
        <end position="248"/>
    </location>
</feature>
<dbReference type="GO" id="GO:0043164">
    <property type="term" value="P:Gram-negative-bacterium-type cell wall biogenesis"/>
    <property type="evidence" value="ECO:0007669"/>
    <property type="project" value="TreeGrafter"/>
</dbReference>
<dbReference type="InterPro" id="IPR051599">
    <property type="entry name" value="Cell_Envelope_Assoc"/>
</dbReference>
<comment type="caution">
    <text evidence="3">The sequence shown here is derived from an EMBL/GenBank/DDBJ whole genome shotgun (WGS) entry which is preliminary data.</text>
</comment>
<gene>
    <name evidence="3" type="ORF">MUB46_21525</name>
</gene>
<dbReference type="RefSeq" id="WP_261618040.1">
    <property type="nucleotide sequence ID" value="NZ_JALIDZ010000012.1"/>
</dbReference>
<proteinExistence type="predicted"/>
<dbReference type="InterPro" id="IPR003848">
    <property type="entry name" value="DUF218"/>
</dbReference>
<dbReference type="Gene3D" id="3.40.50.620">
    <property type="entry name" value="HUPs"/>
    <property type="match status" value="1"/>
</dbReference>
<protein>
    <submittedName>
        <fullName evidence="3">YdcF family protein</fullName>
    </submittedName>
</protein>
<reference evidence="3 4" key="1">
    <citation type="submission" date="2022-04" db="EMBL/GenBank/DDBJ databases">
        <authorList>
            <person name="Ye Y.-Q."/>
            <person name="Du Z.-J."/>
        </authorList>
    </citation>
    <scope>NUCLEOTIDE SEQUENCE [LARGE SCALE GENOMIC DNA]</scope>
    <source>
        <strain evidence="3 4">A6E488</strain>
    </source>
</reference>
<dbReference type="InterPro" id="IPR014729">
    <property type="entry name" value="Rossmann-like_a/b/a_fold"/>
</dbReference>
<dbReference type="Proteomes" id="UP001320898">
    <property type="component" value="Unassembled WGS sequence"/>
</dbReference>